<protein>
    <submittedName>
        <fullName evidence="1">Uncharacterized protein</fullName>
    </submittedName>
</protein>
<evidence type="ECO:0000313" key="1">
    <source>
        <dbReference type="EMBL" id="OWP83293.1"/>
    </source>
</evidence>
<accession>A0A246GGN2</accession>
<proteinExistence type="predicted"/>
<sequence>MKRRNKIKKMYIFRSKVILIYDDKTLTQISIKLRYEAKKTINSKCSRKILEEEIENYFDGQNGSMCLN</sequence>
<dbReference type="EMBL" id="MTCZ01000133">
    <property type="protein sequence ID" value="OWP83293.1"/>
    <property type="molecule type" value="Genomic_DNA"/>
</dbReference>
<evidence type="ECO:0000313" key="2">
    <source>
        <dbReference type="Proteomes" id="UP000197768"/>
    </source>
</evidence>
<organism evidence="1 2">
    <name type="scientific">Flavobacterium davisii</name>
    <dbReference type="NCBI Taxonomy" id="2906077"/>
    <lineage>
        <taxon>Bacteria</taxon>
        <taxon>Pseudomonadati</taxon>
        <taxon>Bacteroidota</taxon>
        <taxon>Flavobacteriia</taxon>
        <taxon>Flavobacteriales</taxon>
        <taxon>Flavobacteriaceae</taxon>
        <taxon>Flavobacterium</taxon>
    </lineage>
</organism>
<dbReference type="AlphaFoldDB" id="A0A246GGN2"/>
<gene>
    <name evidence="1" type="ORF">BWK59_11245</name>
</gene>
<comment type="caution">
    <text evidence="1">The sequence shown here is derived from an EMBL/GenBank/DDBJ whole genome shotgun (WGS) entry which is preliminary data.</text>
</comment>
<name>A0A246GGN2_9FLAO</name>
<reference evidence="1 2" key="1">
    <citation type="journal article" date="2017" name="Infect. Genet. Evol.">
        <title>Comparative genome analysis of fish pathogen Flavobacterium columnare reveals extensive sequence diversity within the species.</title>
        <authorList>
            <person name="Kayansamruaj P."/>
            <person name="Dong H.T."/>
            <person name="Hirono I."/>
            <person name="Kondo H."/>
            <person name="Senapin S."/>
            <person name="Rodkhum C."/>
        </authorList>
    </citation>
    <scope>NUCLEOTIDE SEQUENCE [LARGE SCALE GENOMIC DNA]</scope>
    <source>
        <strain evidence="1 2">1215</strain>
    </source>
</reference>
<dbReference type="Proteomes" id="UP000197768">
    <property type="component" value="Unassembled WGS sequence"/>
</dbReference>